<evidence type="ECO:0000313" key="3">
    <source>
        <dbReference type="Proteomes" id="UP000669179"/>
    </source>
</evidence>
<reference evidence="2" key="1">
    <citation type="submission" date="2021-03" db="EMBL/GenBank/DDBJ databases">
        <authorList>
            <person name="Kanchanasin P."/>
            <person name="Saeng-In P."/>
            <person name="Phongsopitanun W."/>
            <person name="Yuki M."/>
            <person name="Kudo T."/>
            <person name="Ohkuma M."/>
            <person name="Tanasupawat S."/>
        </authorList>
    </citation>
    <scope>NUCLEOTIDE SEQUENCE</scope>
    <source>
        <strain evidence="2">GKU 128</strain>
    </source>
</reference>
<dbReference type="GO" id="GO:0016020">
    <property type="term" value="C:membrane"/>
    <property type="evidence" value="ECO:0007669"/>
    <property type="project" value="TreeGrafter"/>
</dbReference>
<dbReference type="RefSeq" id="WP_208258962.1">
    <property type="nucleotide sequence ID" value="NZ_JAGEOJ010000012.1"/>
</dbReference>
<protein>
    <submittedName>
        <fullName evidence="2">Alpha/beta fold hydrolase</fullName>
    </submittedName>
</protein>
<organism evidence="2 3">
    <name type="scientific">Actinomadura barringtoniae</name>
    <dbReference type="NCBI Taxonomy" id="1427535"/>
    <lineage>
        <taxon>Bacteria</taxon>
        <taxon>Bacillati</taxon>
        <taxon>Actinomycetota</taxon>
        <taxon>Actinomycetes</taxon>
        <taxon>Streptosporangiales</taxon>
        <taxon>Thermomonosporaceae</taxon>
        <taxon>Actinomadura</taxon>
    </lineage>
</organism>
<dbReference type="Gene3D" id="3.40.50.1820">
    <property type="entry name" value="alpha/beta hydrolase"/>
    <property type="match status" value="1"/>
</dbReference>
<evidence type="ECO:0000259" key="1">
    <source>
        <dbReference type="Pfam" id="PF12697"/>
    </source>
</evidence>
<feature type="domain" description="AB hydrolase-1" evidence="1">
    <location>
        <begin position="15"/>
        <end position="215"/>
    </location>
</feature>
<dbReference type="InterPro" id="IPR029058">
    <property type="entry name" value="AB_hydrolase_fold"/>
</dbReference>
<proteinExistence type="predicted"/>
<name>A0A939T967_9ACTN</name>
<comment type="caution">
    <text evidence="2">The sequence shown here is derived from an EMBL/GenBank/DDBJ whole genome shotgun (WGS) entry which is preliminary data.</text>
</comment>
<dbReference type="InterPro" id="IPR000073">
    <property type="entry name" value="AB_hydrolase_1"/>
</dbReference>
<gene>
    <name evidence="2" type="ORF">J4573_28435</name>
</gene>
<dbReference type="Proteomes" id="UP000669179">
    <property type="component" value="Unassembled WGS sequence"/>
</dbReference>
<keyword evidence="3" id="KW-1185">Reference proteome</keyword>
<dbReference type="PANTHER" id="PTHR43798">
    <property type="entry name" value="MONOACYLGLYCEROL LIPASE"/>
    <property type="match status" value="1"/>
</dbReference>
<evidence type="ECO:0000313" key="2">
    <source>
        <dbReference type="EMBL" id="MBO2451057.1"/>
    </source>
</evidence>
<accession>A0A939T967</accession>
<dbReference type="AlphaFoldDB" id="A0A939T967"/>
<dbReference type="InterPro" id="IPR050266">
    <property type="entry name" value="AB_hydrolase_sf"/>
</dbReference>
<dbReference type="EMBL" id="JAGEOJ010000012">
    <property type="protein sequence ID" value="MBO2451057.1"/>
    <property type="molecule type" value="Genomic_DNA"/>
</dbReference>
<dbReference type="Pfam" id="PF12697">
    <property type="entry name" value="Abhydrolase_6"/>
    <property type="match status" value="1"/>
</dbReference>
<keyword evidence="2" id="KW-0378">Hydrolase</keyword>
<dbReference type="SUPFAM" id="SSF53474">
    <property type="entry name" value="alpha/beta-Hydrolases"/>
    <property type="match status" value="1"/>
</dbReference>
<dbReference type="GO" id="GO:0016787">
    <property type="term" value="F:hydrolase activity"/>
    <property type="evidence" value="ECO:0007669"/>
    <property type="project" value="UniProtKB-KW"/>
</dbReference>
<sequence>MKLHVRAWGEGERVVVLIHGTATDSRTWHRVAPRIASSGHRVVAVDLRGHGLSPRGDYSLRALADDLVEALPSRPEVVLGHSMGGALLALAVEALRPQRAVYAEPYWNVRAVTAPPAMDGFQRFKRMTAEQIASHNPRWSADDVQAELAARACWDPRSLADLLKYDMPAPPTRRDGSDVVLLAERPMVPLDVDALRENGYEVTTIPNAGHNLYHDNLPCFLDALTPVLRAL</sequence>
<dbReference type="PANTHER" id="PTHR43798:SF33">
    <property type="entry name" value="HYDROLASE, PUTATIVE (AFU_ORTHOLOGUE AFUA_2G14860)-RELATED"/>
    <property type="match status" value="1"/>
</dbReference>